<sequence>MNKITLSDVCSEMNFGTFYATYYARFIRYAYYYVNDSFTSEDIVHDALLYFWENKHNIPKETDVIGYILLTVKNKCLNYLKHLSIEQEYSKLCTNLQDWEIATRIQTLEDDSYDAIFLEDVQKILKQALVKLPDKTREIFVLNRLKNKSRKEIASILGVSLQKVDYHINKAINLLSYELKDYLPLMIFLLYDC</sequence>
<keyword evidence="2" id="KW-0805">Transcription regulation</keyword>
<keyword evidence="3" id="KW-0731">Sigma factor</keyword>
<dbReference type="InterPro" id="IPR013325">
    <property type="entry name" value="RNA_pol_sigma_r2"/>
</dbReference>
<gene>
    <name evidence="7" type="ORF">H9625_00475</name>
</gene>
<name>A0ABR8Y456_9BACT</name>
<dbReference type="Gene3D" id="1.10.1740.10">
    <property type="match status" value="1"/>
</dbReference>
<evidence type="ECO:0000259" key="6">
    <source>
        <dbReference type="Pfam" id="PF08281"/>
    </source>
</evidence>
<comment type="caution">
    <text evidence="7">The sequence shown here is derived from an EMBL/GenBank/DDBJ whole genome shotgun (WGS) entry which is preliminary data.</text>
</comment>
<dbReference type="InterPro" id="IPR036388">
    <property type="entry name" value="WH-like_DNA-bd_sf"/>
</dbReference>
<dbReference type="InterPro" id="IPR014284">
    <property type="entry name" value="RNA_pol_sigma-70_dom"/>
</dbReference>
<evidence type="ECO:0000259" key="5">
    <source>
        <dbReference type="Pfam" id="PF04542"/>
    </source>
</evidence>
<keyword evidence="8" id="KW-1185">Reference proteome</keyword>
<reference evidence="7 8" key="1">
    <citation type="submission" date="2020-08" db="EMBL/GenBank/DDBJ databases">
        <title>A Genomic Blueprint of the Chicken Gut Microbiome.</title>
        <authorList>
            <person name="Gilroy R."/>
            <person name="Ravi A."/>
            <person name="Getino M."/>
            <person name="Pursley I."/>
            <person name="Horton D.L."/>
            <person name="Alikhan N.-F."/>
            <person name="Baker D."/>
            <person name="Gharbi K."/>
            <person name="Hall N."/>
            <person name="Watson M."/>
            <person name="Adriaenssens E.M."/>
            <person name="Foster-Nyarko E."/>
            <person name="Jarju S."/>
            <person name="Secka A."/>
            <person name="Antonio M."/>
            <person name="Oren A."/>
            <person name="Chaudhuri R."/>
            <person name="La Ragione R.M."/>
            <person name="Hildebrand F."/>
            <person name="Pallen M.J."/>
        </authorList>
    </citation>
    <scope>NUCLEOTIDE SEQUENCE [LARGE SCALE GENOMIC DNA]</scope>
    <source>
        <strain evidence="7 8">Sa1CVN1</strain>
    </source>
</reference>
<proteinExistence type="inferred from homology"/>
<dbReference type="CDD" id="cd06171">
    <property type="entry name" value="Sigma70_r4"/>
    <property type="match status" value="1"/>
</dbReference>
<dbReference type="Pfam" id="PF08281">
    <property type="entry name" value="Sigma70_r4_2"/>
    <property type="match status" value="1"/>
</dbReference>
<dbReference type="InterPro" id="IPR013324">
    <property type="entry name" value="RNA_pol_sigma_r3/r4-like"/>
</dbReference>
<comment type="similarity">
    <text evidence="1">Belongs to the sigma-70 factor family. ECF subfamily.</text>
</comment>
<dbReference type="InterPro" id="IPR013249">
    <property type="entry name" value="RNA_pol_sigma70_r4_t2"/>
</dbReference>
<dbReference type="PANTHER" id="PTHR43133">
    <property type="entry name" value="RNA POLYMERASE ECF-TYPE SIGMA FACTO"/>
    <property type="match status" value="1"/>
</dbReference>
<evidence type="ECO:0000313" key="8">
    <source>
        <dbReference type="Proteomes" id="UP000620874"/>
    </source>
</evidence>
<protein>
    <submittedName>
        <fullName evidence="7">RNA polymerase sigma-70 factor</fullName>
    </submittedName>
</protein>
<dbReference type="PANTHER" id="PTHR43133:SF46">
    <property type="entry name" value="RNA POLYMERASE SIGMA-70 FACTOR ECF SUBFAMILY"/>
    <property type="match status" value="1"/>
</dbReference>
<dbReference type="SUPFAM" id="SSF88659">
    <property type="entry name" value="Sigma3 and sigma4 domains of RNA polymerase sigma factors"/>
    <property type="match status" value="1"/>
</dbReference>
<dbReference type="Proteomes" id="UP000620874">
    <property type="component" value="Unassembled WGS sequence"/>
</dbReference>
<dbReference type="InterPro" id="IPR014327">
    <property type="entry name" value="RNA_pol_sigma70_bacteroid"/>
</dbReference>
<organism evidence="7 8">
    <name type="scientific">Phocaeicola intestinalis</name>
    <dbReference type="NCBI Taxonomy" id="2762212"/>
    <lineage>
        <taxon>Bacteria</taxon>
        <taxon>Pseudomonadati</taxon>
        <taxon>Bacteroidota</taxon>
        <taxon>Bacteroidia</taxon>
        <taxon>Bacteroidales</taxon>
        <taxon>Bacteroidaceae</taxon>
        <taxon>Phocaeicola</taxon>
    </lineage>
</organism>
<evidence type="ECO:0000256" key="3">
    <source>
        <dbReference type="ARBA" id="ARBA00023082"/>
    </source>
</evidence>
<feature type="domain" description="RNA polymerase sigma factor 70 region 4 type 2" evidence="6">
    <location>
        <begin position="124"/>
        <end position="172"/>
    </location>
</feature>
<keyword evidence="4" id="KW-0804">Transcription</keyword>
<dbReference type="Pfam" id="PF04542">
    <property type="entry name" value="Sigma70_r2"/>
    <property type="match status" value="1"/>
</dbReference>
<dbReference type="InterPro" id="IPR007627">
    <property type="entry name" value="RNA_pol_sigma70_r2"/>
</dbReference>
<accession>A0ABR8Y456</accession>
<dbReference type="InterPro" id="IPR039425">
    <property type="entry name" value="RNA_pol_sigma-70-like"/>
</dbReference>
<evidence type="ECO:0000256" key="2">
    <source>
        <dbReference type="ARBA" id="ARBA00023015"/>
    </source>
</evidence>
<evidence type="ECO:0000256" key="1">
    <source>
        <dbReference type="ARBA" id="ARBA00010641"/>
    </source>
</evidence>
<dbReference type="SUPFAM" id="SSF88946">
    <property type="entry name" value="Sigma2 domain of RNA polymerase sigma factors"/>
    <property type="match status" value="1"/>
</dbReference>
<dbReference type="NCBIfam" id="TIGR02937">
    <property type="entry name" value="sigma70-ECF"/>
    <property type="match status" value="1"/>
</dbReference>
<dbReference type="RefSeq" id="WP_087395956.1">
    <property type="nucleotide sequence ID" value="NZ_JACSPP010000001.1"/>
</dbReference>
<dbReference type="Gene3D" id="1.10.10.10">
    <property type="entry name" value="Winged helix-like DNA-binding domain superfamily/Winged helix DNA-binding domain"/>
    <property type="match status" value="1"/>
</dbReference>
<evidence type="ECO:0000256" key="4">
    <source>
        <dbReference type="ARBA" id="ARBA00023163"/>
    </source>
</evidence>
<dbReference type="EMBL" id="JACSPP010000001">
    <property type="protein sequence ID" value="MBD8038937.1"/>
    <property type="molecule type" value="Genomic_DNA"/>
</dbReference>
<evidence type="ECO:0000313" key="7">
    <source>
        <dbReference type="EMBL" id="MBD8038937.1"/>
    </source>
</evidence>
<feature type="domain" description="RNA polymerase sigma-70 region 2" evidence="5">
    <location>
        <begin position="19"/>
        <end position="81"/>
    </location>
</feature>
<dbReference type="NCBIfam" id="TIGR02985">
    <property type="entry name" value="Sig70_bacteroi1"/>
    <property type="match status" value="1"/>
</dbReference>